<evidence type="ECO:0000313" key="1">
    <source>
        <dbReference type="EMBL" id="ACL61033.1"/>
    </source>
</evidence>
<reference evidence="1 2" key="1">
    <citation type="submission" date="2009-01" db="EMBL/GenBank/DDBJ databases">
        <title>Complete sequence of chromosome of Methylobacterium nodulans ORS 2060.</title>
        <authorList>
            <consortium name="US DOE Joint Genome Institute"/>
            <person name="Lucas S."/>
            <person name="Copeland A."/>
            <person name="Lapidus A."/>
            <person name="Glavina del Rio T."/>
            <person name="Dalin E."/>
            <person name="Tice H."/>
            <person name="Bruce D."/>
            <person name="Goodwin L."/>
            <person name="Pitluck S."/>
            <person name="Sims D."/>
            <person name="Brettin T."/>
            <person name="Detter J.C."/>
            <person name="Han C."/>
            <person name="Larimer F."/>
            <person name="Land M."/>
            <person name="Hauser L."/>
            <person name="Kyrpides N."/>
            <person name="Ivanova N."/>
            <person name="Marx C.J."/>
            <person name="Richardson P."/>
        </authorList>
    </citation>
    <scope>NUCLEOTIDE SEQUENCE [LARGE SCALE GENOMIC DNA]</scope>
    <source>
        <strain evidence="2">LMG 21967 / CNCM I-2342 / ORS 2060</strain>
    </source>
</reference>
<dbReference type="KEGG" id="mno:Mnod_6226"/>
<organism evidence="1 2">
    <name type="scientific">Methylobacterium nodulans (strain LMG 21967 / CNCM I-2342 / ORS 2060)</name>
    <dbReference type="NCBI Taxonomy" id="460265"/>
    <lineage>
        <taxon>Bacteria</taxon>
        <taxon>Pseudomonadati</taxon>
        <taxon>Pseudomonadota</taxon>
        <taxon>Alphaproteobacteria</taxon>
        <taxon>Hyphomicrobiales</taxon>
        <taxon>Methylobacteriaceae</taxon>
        <taxon>Methylobacterium</taxon>
    </lineage>
</organism>
<dbReference type="AlphaFoldDB" id="B8IAI8"/>
<name>B8IAI8_METNO</name>
<dbReference type="InterPro" id="IPR010265">
    <property type="entry name" value="Phage_lambda_TipM"/>
</dbReference>
<dbReference type="OrthoDB" id="7995743at2"/>
<accession>B8IAI8</accession>
<protein>
    <submittedName>
        <fullName evidence="1">Minor tail family protein</fullName>
    </submittedName>
</protein>
<gene>
    <name evidence="1" type="ordered locus">Mnod_6226</name>
</gene>
<dbReference type="RefSeq" id="WP_015932616.1">
    <property type="nucleotide sequence ID" value="NC_011894.1"/>
</dbReference>
<dbReference type="EMBL" id="CP001349">
    <property type="protein sequence ID" value="ACL61033.1"/>
    <property type="molecule type" value="Genomic_DNA"/>
</dbReference>
<dbReference type="Proteomes" id="UP000008207">
    <property type="component" value="Chromosome"/>
</dbReference>
<keyword evidence="2" id="KW-1185">Reference proteome</keyword>
<dbReference type="eggNOG" id="COG4718">
    <property type="taxonomic scope" value="Bacteria"/>
</dbReference>
<proteinExistence type="predicted"/>
<dbReference type="Pfam" id="PF05939">
    <property type="entry name" value="Phage_min_tail"/>
    <property type="match status" value="1"/>
</dbReference>
<evidence type="ECO:0000313" key="2">
    <source>
        <dbReference type="Proteomes" id="UP000008207"/>
    </source>
</evidence>
<dbReference type="HOGENOM" id="CLU_142717_1_0_5"/>
<sequence>MAYPTFPTLGITPYGPVTIGSSKEAKAAVLTATFGDRYSQRTGDGINPLTRDFSYRSIPLAADQIRQLEDFLVSRKGYLPFLFQVPFEPAPRQFICDSWTTDYGDPLRSTLMAMFKENFDP</sequence>
<dbReference type="STRING" id="460265.Mnod_6226"/>